<dbReference type="PROSITE" id="PS50887">
    <property type="entry name" value="GGDEF"/>
    <property type="match status" value="1"/>
</dbReference>
<dbReference type="Gene3D" id="3.30.70.270">
    <property type="match status" value="1"/>
</dbReference>
<dbReference type="CDD" id="cd00130">
    <property type="entry name" value="PAS"/>
    <property type="match status" value="1"/>
</dbReference>
<organism evidence="1 2">
    <name type="scientific">Octadecabacter temperatus</name>
    <dbReference type="NCBI Taxonomy" id="1458307"/>
    <lineage>
        <taxon>Bacteria</taxon>
        <taxon>Pseudomonadati</taxon>
        <taxon>Pseudomonadota</taxon>
        <taxon>Alphaproteobacteria</taxon>
        <taxon>Rhodobacterales</taxon>
        <taxon>Roseobacteraceae</taxon>
        <taxon>Octadecabacter</taxon>
    </lineage>
</organism>
<dbReference type="InterPro" id="IPR043128">
    <property type="entry name" value="Rev_trsase/Diguanyl_cyclase"/>
</dbReference>
<dbReference type="InterPro" id="IPR001633">
    <property type="entry name" value="EAL_dom"/>
</dbReference>
<dbReference type="InterPro" id="IPR000700">
    <property type="entry name" value="PAS-assoc_C"/>
</dbReference>
<dbReference type="PANTHER" id="PTHR44757">
    <property type="entry name" value="DIGUANYLATE CYCLASE DGCP"/>
    <property type="match status" value="1"/>
</dbReference>
<dbReference type="SMART" id="SM00267">
    <property type="entry name" value="GGDEF"/>
    <property type="match status" value="1"/>
</dbReference>
<dbReference type="PROSITE" id="PS50113">
    <property type="entry name" value="PAC"/>
    <property type="match status" value="1"/>
</dbReference>
<dbReference type="SMART" id="SM00086">
    <property type="entry name" value="PAC"/>
    <property type="match status" value="1"/>
</dbReference>
<dbReference type="PROSITE" id="PS50883">
    <property type="entry name" value="EAL"/>
    <property type="match status" value="1"/>
</dbReference>
<dbReference type="Pfam" id="PF00563">
    <property type="entry name" value="EAL"/>
    <property type="match status" value="1"/>
</dbReference>
<name>A0A0K0Y874_9RHOB</name>
<dbReference type="InterPro" id="IPR035919">
    <property type="entry name" value="EAL_sf"/>
</dbReference>
<dbReference type="NCBIfam" id="TIGR00254">
    <property type="entry name" value="GGDEF"/>
    <property type="match status" value="1"/>
</dbReference>
<dbReference type="EMBL" id="CP012160">
    <property type="protein sequence ID" value="AKS47091.1"/>
    <property type="molecule type" value="Genomic_DNA"/>
</dbReference>
<evidence type="ECO:0000313" key="1">
    <source>
        <dbReference type="EMBL" id="AKS47091.1"/>
    </source>
</evidence>
<dbReference type="KEGG" id="otm:OSB_25610"/>
<dbReference type="SUPFAM" id="SSF141868">
    <property type="entry name" value="EAL domain-like"/>
    <property type="match status" value="1"/>
</dbReference>
<dbReference type="SUPFAM" id="SSF55781">
    <property type="entry name" value="GAF domain-like"/>
    <property type="match status" value="1"/>
</dbReference>
<dbReference type="Gene3D" id="3.30.450.20">
    <property type="entry name" value="PAS domain"/>
    <property type="match status" value="1"/>
</dbReference>
<dbReference type="Gene3D" id="3.30.450.40">
    <property type="match status" value="1"/>
</dbReference>
<dbReference type="InterPro" id="IPR029787">
    <property type="entry name" value="Nucleotide_cyclase"/>
</dbReference>
<dbReference type="Gene3D" id="3.20.20.450">
    <property type="entry name" value="EAL domain"/>
    <property type="match status" value="1"/>
</dbReference>
<dbReference type="SUPFAM" id="SSF55785">
    <property type="entry name" value="PYP-like sensor domain (PAS domain)"/>
    <property type="match status" value="1"/>
</dbReference>
<dbReference type="GO" id="GO:0071111">
    <property type="term" value="F:cyclic-guanylate-specific phosphodiesterase activity"/>
    <property type="evidence" value="ECO:0007669"/>
    <property type="project" value="UniProtKB-EC"/>
</dbReference>
<evidence type="ECO:0000313" key="2">
    <source>
        <dbReference type="Proteomes" id="UP000067444"/>
    </source>
</evidence>
<dbReference type="CDD" id="cd01949">
    <property type="entry name" value="GGDEF"/>
    <property type="match status" value="1"/>
</dbReference>
<dbReference type="InterPro" id="IPR000014">
    <property type="entry name" value="PAS"/>
</dbReference>
<dbReference type="EC" id="3.1.4.52" evidence="1"/>
<dbReference type="InterPro" id="IPR000160">
    <property type="entry name" value="GGDEF_dom"/>
</dbReference>
<dbReference type="InterPro" id="IPR052155">
    <property type="entry name" value="Biofilm_reg_signaling"/>
</dbReference>
<dbReference type="InterPro" id="IPR001610">
    <property type="entry name" value="PAC"/>
</dbReference>
<accession>A0A0K0Y874</accession>
<dbReference type="STRING" id="1458307.OSB_25610"/>
<proteinExistence type="predicted"/>
<protein>
    <submittedName>
        <fullName evidence="1">Cyclic di-GMP phosphodiesterase Gmr</fullName>
        <ecNumber evidence="1">3.1.4.52</ecNumber>
    </submittedName>
</protein>
<dbReference type="Proteomes" id="UP000067444">
    <property type="component" value="Chromosome"/>
</dbReference>
<dbReference type="Pfam" id="PF00990">
    <property type="entry name" value="GGDEF"/>
    <property type="match status" value="1"/>
</dbReference>
<gene>
    <name evidence="1" type="primary">gmr_2</name>
    <name evidence="1" type="ORF">OSB_25610</name>
</gene>
<dbReference type="SUPFAM" id="SSF55073">
    <property type="entry name" value="Nucleotide cyclase"/>
    <property type="match status" value="1"/>
</dbReference>
<keyword evidence="2" id="KW-1185">Reference proteome</keyword>
<dbReference type="SMART" id="SM00052">
    <property type="entry name" value="EAL"/>
    <property type="match status" value="1"/>
</dbReference>
<sequence length="768" mass="86936">MKPKLAEVKDVAPDEEHILERIRGFNASLDRLMRLYTGNSVSYADFSAIVTEEAGDQLGVARVSAWSLSDNHDEIECVDLYLAEDQKHQSGTILKEKDFPRYFDAFLKERVIAADDARVDLRTSEFADVYLKPNRIISMLDAQIRSAAGPKGVVCIETVDIFREWSPDEVAYAASVAELIGFFMDREERLQIHTQLEEVNERYDLAMDAAVDGIWDFDLVNGLVFFSTQNFKLLGESYDVAPDQFSWWEERVHPDDVKKTRDAFDEHIRLSLPFNETYRMKHSDGSWRWWRSRGQVMRSASGKAVRVVGTSSDVTDFINMQTELEQRNQQLVLANRKVEDSALRDALTGLPNRRHFERVCKEFHTNEFEDERYVSILHIDLDYFKDVNDKFGHAIGDAALISVARHLNALKHRDEFVARLGGDEFVAILDDGQEGTRAHAFCIELNKRLATPMEIDGHGISISASVGIAGCLSKLADIWGGLGDADLALYEAKRSGRQTSCMFDPKLRQKAKHNRDMKEQLSQALSESGQIVPYFQAQFDAKTSELVGLEVLARWKHPEHGLLLPADFLKFAEEMNCVAELDRQILNEAIRCLQNWRRDGFVAPRLSVNISGQRLVDPQIIECVEALGDDAKYLSFELLETVFLDVTNDQVSQSLYRLKQLGVEFEIDDFGSGYASILGLVNVRPKRLKIDRSLTLNVHEDPAMISLVKSIVDIARALKIEVVAEGVENQEQAETLAALGCDILQGFHLAKPTSHAGIIEQKYKLMKR</sequence>
<dbReference type="AlphaFoldDB" id="A0A0K0Y874"/>
<dbReference type="PANTHER" id="PTHR44757:SF2">
    <property type="entry name" value="BIOFILM ARCHITECTURE MAINTENANCE PROTEIN MBAA"/>
    <property type="match status" value="1"/>
</dbReference>
<dbReference type="NCBIfam" id="TIGR00229">
    <property type="entry name" value="sensory_box"/>
    <property type="match status" value="1"/>
</dbReference>
<dbReference type="InterPro" id="IPR013655">
    <property type="entry name" value="PAS_fold_3"/>
</dbReference>
<dbReference type="InterPro" id="IPR029016">
    <property type="entry name" value="GAF-like_dom_sf"/>
</dbReference>
<dbReference type="InterPro" id="IPR035965">
    <property type="entry name" value="PAS-like_dom_sf"/>
</dbReference>
<keyword evidence="1" id="KW-0378">Hydrolase</keyword>
<reference evidence="1 2" key="1">
    <citation type="journal article" date="2015" name="Genome Announc.">
        <title>Closed Genome Sequence of Octadecabacter temperatus SB1, the First Mesophilic Species of the Genus Octadecabacter.</title>
        <authorList>
            <person name="Voget S."/>
            <person name="Billerbeck S."/>
            <person name="Simon M."/>
            <person name="Daniel R."/>
        </authorList>
    </citation>
    <scope>NUCLEOTIDE SEQUENCE [LARGE SCALE GENOMIC DNA]</scope>
    <source>
        <strain evidence="1 2">SB1</strain>
    </source>
</reference>
<dbReference type="CDD" id="cd01948">
    <property type="entry name" value="EAL"/>
    <property type="match status" value="1"/>
</dbReference>
<dbReference type="Pfam" id="PF08447">
    <property type="entry name" value="PAS_3"/>
    <property type="match status" value="1"/>
</dbReference>